<dbReference type="PROSITE" id="PS50949">
    <property type="entry name" value="HTH_GNTR"/>
    <property type="match status" value="1"/>
</dbReference>
<keyword evidence="6" id="KW-1185">Reference proteome</keyword>
<protein>
    <submittedName>
        <fullName evidence="5">FadR family transcriptional regulator</fullName>
    </submittedName>
</protein>
<accession>A0A9X2YKF2</accession>
<dbReference type="Proteomes" id="UP001140293">
    <property type="component" value="Unassembled WGS sequence"/>
</dbReference>
<evidence type="ECO:0000256" key="1">
    <source>
        <dbReference type="ARBA" id="ARBA00023015"/>
    </source>
</evidence>
<proteinExistence type="predicted"/>
<reference evidence="5" key="1">
    <citation type="submission" date="2020-07" db="EMBL/GenBank/DDBJ databases">
        <authorList>
            <person name="Pettersson B.M.F."/>
            <person name="Behra P.R.K."/>
            <person name="Ramesh M."/>
            <person name="Das S."/>
            <person name="Dasgupta S."/>
            <person name="Kirsebom L.A."/>
        </authorList>
    </citation>
    <scope>NUCLEOTIDE SEQUENCE</scope>
    <source>
        <strain evidence="5">DSM 44615</strain>
    </source>
</reference>
<dbReference type="SUPFAM" id="SSF46785">
    <property type="entry name" value="Winged helix' DNA-binding domain"/>
    <property type="match status" value="1"/>
</dbReference>
<dbReference type="CDD" id="cd07377">
    <property type="entry name" value="WHTH_GntR"/>
    <property type="match status" value="1"/>
</dbReference>
<dbReference type="GO" id="GO:0003677">
    <property type="term" value="F:DNA binding"/>
    <property type="evidence" value="ECO:0007669"/>
    <property type="project" value="UniProtKB-KW"/>
</dbReference>
<evidence type="ECO:0000313" key="5">
    <source>
        <dbReference type="EMBL" id="MCV7169573.1"/>
    </source>
</evidence>
<dbReference type="InterPro" id="IPR008920">
    <property type="entry name" value="TF_FadR/GntR_C"/>
</dbReference>
<name>A0A9X2YKF2_9MYCO</name>
<feature type="domain" description="HTH gntR-type" evidence="4">
    <location>
        <begin position="26"/>
        <end position="94"/>
    </location>
</feature>
<evidence type="ECO:0000256" key="2">
    <source>
        <dbReference type="ARBA" id="ARBA00023125"/>
    </source>
</evidence>
<dbReference type="SUPFAM" id="SSF48008">
    <property type="entry name" value="GntR ligand-binding domain-like"/>
    <property type="match status" value="1"/>
</dbReference>
<dbReference type="GO" id="GO:0003700">
    <property type="term" value="F:DNA-binding transcription factor activity"/>
    <property type="evidence" value="ECO:0007669"/>
    <property type="project" value="InterPro"/>
</dbReference>
<dbReference type="EMBL" id="JACKSJ010000051">
    <property type="protein sequence ID" value="MCV7169573.1"/>
    <property type="molecule type" value="Genomic_DNA"/>
</dbReference>
<dbReference type="PANTHER" id="PTHR43537:SF5">
    <property type="entry name" value="UXU OPERON TRANSCRIPTIONAL REGULATOR"/>
    <property type="match status" value="1"/>
</dbReference>
<dbReference type="RefSeq" id="WP_264011769.1">
    <property type="nucleotide sequence ID" value="NZ_JACKSJ010000051.1"/>
</dbReference>
<evidence type="ECO:0000313" key="6">
    <source>
        <dbReference type="Proteomes" id="UP001140293"/>
    </source>
</evidence>
<dbReference type="InterPro" id="IPR036388">
    <property type="entry name" value="WH-like_DNA-bd_sf"/>
</dbReference>
<dbReference type="SMART" id="SM00345">
    <property type="entry name" value="HTH_GNTR"/>
    <property type="match status" value="1"/>
</dbReference>
<comment type="caution">
    <text evidence="5">The sequence shown here is derived from an EMBL/GenBank/DDBJ whole genome shotgun (WGS) entry which is preliminary data.</text>
</comment>
<dbReference type="AlphaFoldDB" id="A0A9X2YKF2"/>
<sequence>MFTSPEATMATTRKPAVSLPTAARSVKAADGIIESLRSDIVTQRLPQGARLPNERALAEHFGVSQPTIREAIRALAAMGLVEVRHGSGAYVRGDSNFLVGTALQILMQMQDVGLLEALDVRTALGLMSAHAAADTATDADLEQLEATYEVLEDVAALRDHDALIGAVTGFQIALSRAAHNALATAIETVLVSLIMHMQFKVLRARGIRYWQQRTTEFQPDRRKILEAVRAGDADASRAAMSDYLDHQRRYFTDDPELARLRLSDPRAIRIAADLRMDGD</sequence>
<dbReference type="Pfam" id="PF07729">
    <property type="entry name" value="FCD"/>
    <property type="match status" value="1"/>
</dbReference>
<dbReference type="Gene3D" id="1.10.10.10">
    <property type="entry name" value="Winged helix-like DNA-binding domain superfamily/Winged helix DNA-binding domain"/>
    <property type="match status" value="1"/>
</dbReference>
<gene>
    <name evidence="5" type="ORF">H7I41_06520</name>
</gene>
<keyword evidence="1" id="KW-0805">Transcription regulation</keyword>
<evidence type="ECO:0000259" key="4">
    <source>
        <dbReference type="PROSITE" id="PS50949"/>
    </source>
</evidence>
<dbReference type="InterPro" id="IPR011711">
    <property type="entry name" value="GntR_C"/>
</dbReference>
<organism evidence="5 6">
    <name type="scientific">[Mycobacterium] manitobense</name>
    <dbReference type="NCBI Taxonomy" id="190147"/>
    <lineage>
        <taxon>Bacteria</taxon>
        <taxon>Bacillati</taxon>
        <taxon>Actinomycetota</taxon>
        <taxon>Actinomycetes</taxon>
        <taxon>Mycobacteriales</taxon>
        <taxon>Mycobacteriaceae</taxon>
        <taxon>Mycolicibacterium</taxon>
    </lineage>
</organism>
<dbReference type="SMART" id="SM00895">
    <property type="entry name" value="FCD"/>
    <property type="match status" value="1"/>
</dbReference>
<dbReference type="InterPro" id="IPR000524">
    <property type="entry name" value="Tscrpt_reg_HTH_GntR"/>
</dbReference>
<reference evidence="5" key="2">
    <citation type="journal article" date="2022" name="BMC Genomics">
        <title>Comparative genome analysis of mycobacteria focusing on tRNA and non-coding RNA.</title>
        <authorList>
            <person name="Behra P.R.K."/>
            <person name="Pettersson B.M.F."/>
            <person name="Ramesh M."/>
            <person name="Das S."/>
            <person name="Dasgupta S."/>
            <person name="Kirsebom L.A."/>
        </authorList>
    </citation>
    <scope>NUCLEOTIDE SEQUENCE</scope>
    <source>
        <strain evidence="5">DSM 44615</strain>
    </source>
</reference>
<dbReference type="PRINTS" id="PR00035">
    <property type="entry name" value="HTHGNTR"/>
</dbReference>
<evidence type="ECO:0000256" key="3">
    <source>
        <dbReference type="ARBA" id="ARBA00023163"/>
    </source>
</evidence>
<dbReference type="InterPro" id="IPR036390">
    <property type="entry name" value="WH_DNA-bd_sf"/>
</dbReference>
<keyword evidence="3" id="KW-0804">Transcription</keyword>
<dbReference type="Pfam" id="PF00392">
    <property type="entry name" value="GntR"/>
    <property type="match status" value="1"/>
</dbReference>
<dbReference type="Gene3D" id="1.20.120.530">
    <property type="entry name" value="GntR ligand-binding domain-like"/>
    <property type="match status" value="1"/>
</dbReference>
<dbReference type="PANTHER" id="PTHR43537">
    <property type="entry name" value="TRANSCRIPTIONAL REGULATOR, GNTR FAMILY"/>
    <property type="match status" value="1"/>
</dbReference>
<keyword evidence="2" id="KW-0238">DNA-binding</keyword>